<protein>
    <submittedName>
        <fullName evidence="2">Uncharacterized protein</fullName>
    </submittedName>
</protein>
<dbReference type="OrthoDB" id="684662at2759"/>
<sequence length="272" mass="28995">MAMSRFLPFAALAAAAGGGPFAAAAWTRYDPPNPLPGSSPSAAPRATGHLALVRAHPGLRDLNALLTPGTFIVDSTSALLACGLRCVPYQPPLLRRDIGDLSARLISAKSKGDAATAAECGLYLALYYARDGRLDDALAACGQVAADHPGYNAPRIYAAALCYMLGRPEEGRRWLAEEGPDFSRVYDRFLFMDAVKSAALGCTPHAVEGSFRKLVMFSTLGLAEVTLWSVFRDGDLLERLQVLAFMAFLRRAVAKSLREDDAGEGSQDAISS</sequence>
<dbReference type="Pfam" id="PF14559">
    <property type="entry name" value="TPR_19"/>
    <property type="match status" value="1"/>
</dbReference>
<evidence type="ECO:0000313" key="2">
    <source>
        <dbReference type="EMBL" id="KAF0919628.1"/>
    </source>
</evidence>
<gene>
    <name evidence="2" type="ORF">E2562_030742</name>
</gene>
<accession>A0A6G1E4C0</accession>
<dbReference type="Proteomes" id="UP000479710">
    <property type="component" value="Unassembled WGS sequence"/>
</dbReference>
<proteinExistence type="predicted"/>
<keyword evidence="1" id="KW-0732">Signal</keyword>
<feature type="signal peptide" evidence="1">
    <location>
        <begin position="1"/>
        <end position="18"/>
    </location>
</feature>
<feature type="chain" id="PRO_5026031505" evidence="1">
    <location>
        <begin position="19"/>
        <end position="272"/>
    </location>
</feature>
<comment type="caution">
    <text evidence="2">The sequence shown here is derived from an EMBL/GenBank/DDBJ whole genome shotgun (WGS) entry which is preliminary data.</text>
</comment>
<keyword evidence="3" id="KW-1185">Reference proteome</keyword>
<dbReference type="SUPFAM" id="SSF48452">
    <property type="entry name" value="TPR-like"/>
    <property type="match status" value="1"/>
</dbReference>
<dbReference type="EMBL" id="SPHZ02000005">
    <property type="protein sequence ID" value="KAF0919628.1"/>
    <property type="molecule type" value="Genomic_DNA"/>
</dbReference>
<organism evidence="2 3">
    <name type="scientific">Oryza meyeriana var. granulata</name>
    <dbReference type="NCBI Taxonomy" id="110450"/>
    <lineage>
        <taxon>Eukaryota</taxon>
        <taxon>Viridiplantae</taxon>
        <taxon>Streptophyta</taxon>
        <taxon>Embryophyta</taxon>
        <taxon>Tracheophyta</taxon>
        <taxon>Spermatophyta</taxon>
        <taxon>Magnoliopsida</taxon>
        <taxon>Liliopsida</taxon>
        <taxon>Poales</taxon>
        <taxon>Poaceae</taxon>
        <taxon>BOP clade</taxon>
        <taxon>Oryzoideae</taxon>
        <taxon>Oryzeae</taxon>
        <taxon>Oryzinae</taxon>
        <taxon>Oryza</taxon>
        <taxon>Oryza meyeriana</taxon>
    </lineage>
</organism>
<dbReference type="AlphaFoldDB" id="A0A6G1E4C0"/>
<name>A0A6G1E4C0_9ORYZ</name>
<reference evidence="2 3" key="1">
    <citation type="submission" date="2019-11" db="EMBL/GenBank/DDBJ databases">
        <title>Whole genome sequence of Oryza granulata.</title>
        <authorList>
            <person name="Li W."/>
        </authorList>
    </citation>
    <scope>NUCLEOTIDE SEQUENCE [LARGE SCALE GENOMIC DNA]</scope>
    <source>
        <strain evidence="3">cv. Menghai</strain>
        <tissue evidence="2">Leaf</tissue>
    </source>
</reference>
<dbReference type="InterPro" id="IPR011990">
    <property type="entry name" value="TPR-like_helical_dom_sf"/>
</dbReference>
<evidence type="ECO:0000256" key="1">
    <source>
        <dbReference type="SAM" id="SignalP"/>
    </source>
</evidence>
<evidence type="ECO:0000313" key="3">
    <source>
        <dbReference type="Proteomes" id="UP000479710"/>
    </source>
</evidence>